<name>A0A7Z7MVJ7_9PROT</name>
<accession>A0A7Z7MVJ7</accession>
<evidence type="ECO:0000313" key="1">
    <source>
        <dbReference type="EMBL" id="SMB27810.1"/>
    </source>
</evidence>
<dbReference type="AlphaFoldDB" id="A0A7Z7MVJ7"/>
<reference evidence="1" key="1">
    <citation type="submission" date="2017-03" db="EMBL/GenBank/DDBJ databases">
        <authorList>
            <consortium name="AG Boll"/>
        </authorList>
    </citation>
    <scope>NUCLEOTIDE SEQUENCE [LARGE SCALE GENOMIC DNA]</scope>
    <source>
        <strain evidence="1">Chol</strain>
    </source>
</reference>
<protein>
    <submittedName>
        <fullName evidence="1">Uncharacterized protein</fullName>
    </submittedName>
</protein>
<sequence>MSHYLGHPQDRDLRMLRSLARSIETQLELEHQLSERDRREIDLAACFPAGKMILRGSLADIRHTIDPEVMRCHVVQDGRLAGTLYINLLRKKCTPVDCLTAPSLPEES</sequence>
<dbReference type="EMBL" id="LT837803">
    <property type="protein sequence ID" value="SMB27810.1"/>
    <property type="molecule type" value="Genomic_DNA"/>
</dbReference>
<organism evidence="1 2">
    <name type="scientific">Sterolibacterium denitrificans</name>
    <dbReference type="NCBI Taxonomy" id="157592"/>
    <lineage>
        <taxon>Bacteria</taxon>
        <taxon>Pseudomonadati</taxon>
        <taxon>Pseudomonadota</taxon>
        <taxon>Betaproteobacteria</taxon>
        <taxon>Nitrosomonadales</taxon>
        <taxon>Sterolibacteriaceae</taxon>
        <taxon>Sterolibacterium</taxon>
    </lineage>
</organism>
<dbReference type="Proteomes" id="UP000242886">
    <property type="component" value="Chromosome SDENCHOL"/>
</dbReference>
<gene>
    <name evidence="1" type="ORF">SDENCHOL_20476</name>
</gene>
<evidence type="ECO:0000313" key="2">
    <source>
        <dbReference type="Proteomes" id="UP000242886"/>
    </source>
</evidence>
<dbReference type="RefSeq" id="WP_154716970.1">
    <property type="nucleotide sequence ID" value="NZ_LT837803.1"/>
</dbReference>
<keyword evidence="2" id="KW-1185">Reference proteome</keyword>
<proteinExistence type="predicted"/>